<evidence type="ECO:0000313" key="3">
    <source>
        <dbReference type="Proteomes" id="UP001198983"/>
    </source>
</evidence>
<protein>
    <submittedName>
        <fullName evidence="2">YdcF family protein</fullName>
    </submittedName>
</protein>
<dbReference type="InterPro" id="IPR014729">
    <property type="entry name" value="Rossmann-like_a/b/a_fold"/>
</dbReference>
<name>A0AAX2ZKS6_9FIRM</name>
<dbReference type="PANTHER" id="PTHR30336">
    <property type="entry name" value="INNER MEMBRANE PROTEIN, PROBABLE PERMEASE"/>
    <property type="match status" value="1"/>
</dbReference>
<dbReference type="PANTHER" id="PTHR30336:SF20">
    <property type="entry name" value="DUF218 DOMAIN-CONTAINING PROTEIN"/>
    <property type="match status" value="1"/>
</dbReference>
<dbReference type="Gene3D" id="3.40.50.620">
    <property type="entry name" value="HUPs"/>
    <property type="match status" value="1"/>
</dbReference>
<dbReference type="GO" id="GO:0005886">
    <property type="term" value="C:plasma membrane"/>
    <property type="evidence" value="ECO:0007669"/>
    <property type="project" value="TreeGrafter"/>
</dbReference>
<dbReference type="EMBL" id="CP081135">
    <property type="protein sequence ID" value="UEL49017.1"/>
    <property type="molecule type" value="Genomic_DNA"/>
</dbReference>
<dbReference type="InterPro" id="IPR051599">
    <property type="entry name" value="Cell_Envelope_Assoc"/>
</dbReference>
<organism evidence="2 3">
    <name type="scientific">Terrisporobacter hibernicus</name>
    <dbReference type="NCBI Taxonomy" id="2813371"/>
    <lineage>
        <taxon>Bacteria</taxon>
        <taxon>Bacillati</taxon>
        <taxon>Bacillota</taxon>
        <taxon>Clostridia</taxon>
        <taxon>Peptostreptococcales</taxon>
        <taxon>Peptostreptococcaceae</taxon>
        <taxon>Terrisporobacter</taxon>
    </lineage>
</organism>
<dbReference type="KEGG" id="tem:JW646_06100"/>
<evidence type="ECO:0000313" key="2">
    <source>
        <dbReference type="EMBL" id="UEL49017.1"/>
    </source>
</evidence>
<accession>A0AAX2ZKS6</accession>
<gene>
    <name evidence="2" type="ORF">JW646_06100</name>
</gene>
<keyword evidence="3" id="KW-1185">Reference proteome</keyword>
<dbReference type="Proteomes" id="UP001198983">
    <property type="component" value="Chromosome"/>
</dbReference>
<dbReference type="AlphaFoldDB" id="A0AAX2ZKS6"/>
<reference evidence="2 3" key="1">
    <citation type="journal article" date="2023" name="Int. J. Syst. Evol. Microbiol.">
        <title>Terrisporobacter hibernicus sp. nov., isolated from bovine faeces in Northern Ireland.</title>
        <authorList>
            <person name="Mitchell M."/>
            <person name="Nguyen S.V."/>
            <person name="Connor M."/>
            <person name="Fairley D.J."/>
            <person name="Donoghue O."/>
            <person name="Marshall H."/>
            <person name="Koolman L."/>
            <person name="McMullan G."/>
            <person name="Schaffer K.E."/>
            <person name="McGrath J.W."/>
            <person name="Fanning S."/>
        </authorList>
    </citation>
    <scope>NUCLEOTIDE SEQUENCE [LARGE SCALE GENOMIC DNA]</scope>
    <source>
        <strain evidence="2 3">MCA3</strain>
    </source>
</reference>
<sequence>MRRRSLLNNIDYYGKILWDYHKLNQKTEKVEIILGLGSHDLFVARRCAELFLKGYGDNIIFTGGFGRITKNIWNMTEGEKLAEVAIDMGVPKNKIIIENKASNTGENISKTKKILKDIDLYPSSFLIVDKPYRERRTFATIKKQWQEIDFIITSPQYSYEEYCEFYSQGEISKDEFICIMVGDLQRIDLYGKNGFQIEQEIPDKVWNAYNNLVSLKYDKHLCK</sequence>
<proteinExistence type="predicted"/>
<feature type="domain" description="DUF218" evidence="1">
    <location>
        <begin position="43"/>
        <end position="151"/>
    </location>
</feature>
<dbReference type="Pfam" id="PF02698">
    <property type="entry name" value="DUF218"/>
    <property type="match status" value="1"/>
</dbReference>
<dbReference type="CDD" id="cd06259">
    <property type="entry name" value="YdcF-like"/>
    <property type="match status" value="1"/>
</dbReference>
<evidence type="ECO:0000259" key="1">
    <source>
        <dbReference type="Pfam" id="PF02698"/>
    </source>
</evidence>
<dbReference type="InterPro" id="IPR003848">
    <property type="entry name" value="DUF218"/>
</dbReference>